<dbReference type="CDD" id="cd00165">
    <property type="entry name" value="S4"/>
    <property type="match status" value="1"/>
</dbReference>
<dbReference type="EMBL" id="GIBP01008205">
    <property type="protein sequence ID" value="NDV37174.1"/>
    <property type="molecule type" value="Transcribed_RNA"/>
</dbReference>
<dbReference type="SUPFAM" id="SSF55174">
    <property type="entry name" value="Alpha-L RNA-binding motif"/>
    <property type="match status" value="1"/>
</dbReference>
<accession>A0A6B2LJL9</accession>
<dbReference type="GO" id="GO:0003735">
    <property type="term" value="F:structural constituent of ribosome"/>
    <property type="evidence" value="ECO:0007669"/>
    <property type="project" value="InterPro"/>
</dbReference>
<dbReference type="PROSITE" id="PS00632">
    <property type="entry name" value="RIBOSOMAL_S4"/>
    <property type="match status" value="1"/>
</dbReference>
<evidence type="ECO:0000256" key="7">
    <source>
        <dbReference type="RuleBase" id="RU003699"/>
    </source>
</evidence>
<dbReference type="InterPro" id="IPR022801">
    <property type="entry name" value="Ribosomal_uS4"/>
</dbReference>
<dbReference type="GO" id="GO:0022627">
    <property type="term" value="C:cytosolic small ribosomal subunit"/>
    <property type="evidence" value="ECO:0007669"/>
    <property type="project" value="TreeGrafter"/>
</dbReference>
<evidence type="ECO:0000256" key="2">
    <source>
        <dbReference type="ARBA" id="ARBA00022730"/>
    </source>
</evidence>
<dbReference type="InterPro" id="IPR001912">
    <property type="entry name" value="Ribosomal_uS4_N"/>
</dbReference>
<dbReference type="InterPro" id="IPR005710">
    <property type="entry name" value="Ribosomal_uS4_euk/arc"/>
</dbReference>
<dbReference type="InterPro" id="IPR036986">
    <property type="entry name" value="S4_RNA-bd_sf"/>
</dbReference>
<sequence>MKLVGEYGLKNKREVWRTRLALSKIRSTARTLLTLPEKDERRIFEGEALIRRLHKFGILEESKNKLDYVLGLKLEDFLERRLQTKIFKLGLSKSIHHARVLIRQRHIRVRNQMVDIPSFIVRTDSEKYIDFALASPFAGARPGRVKRRKEKAKANKDKEGAAEGGEGDADAEE</sequence>
<keyword evidence="2 6" id="KW-0699">rRNA-binding</keyword>
<evidence type="ECO:0000256" key="4">
    <source>
        <dbReference type="ARBA" id="ARBA00022980"/>
    </source>
</evidence>
<evidence type="ECO:0000256" key="3">
    <source>
        <dbReference type="ARBA" id="ARBA00022884"/>
    </source>
</evidence>
<evidence type="ECO:0000259" key="10">
    <source>
        <dbReference type="SMART" id="SM01390"/>
    </source>
</evidence>
<dbReference type="SMART" id="SM01390">
    <property type="entry name" value="Ribosomal_S4"/>
    <property type="match status" value="1"/>
</dbReference>
<dbReference type="GO" id="GO:0019843">
    <property type="term" value="F:rRNA binding"/>
    <property type="evidence" value="ECO:0007669"/>
    <property type="project" value="UniProtKB-KW"/>
</dbReference>
<keyword evidence="3 6" id="KW-0694">RNA-binding</keyword>
<dbReference type="InterPro" id="IPR018079">
    <property type="entry name" value="Ribosomal_uS4_CS"/>
</dbReference>
<comment type="similarity">
    <text evidence="1 7">Belongs to the universal ribosomal protein uS4 family.</text>
</comment>
<dbReference type="SMART" id="SM00363">
    <property type="entry name" value="S4"/>
    <property type="match status" value="1"/>
</dbReference>
<evidence type="ECO:0000259" key="9">
    <source>
        <dbReference type="SMART" id="SM00363"/>
    </source>
</evidence>
<keyword evidence="4 7" id="KW-0689">Ribosomal protein</keyword>
<organism evidence="11">
    <name type="scientific">Arcella intermedia</name>
    <dbReference type="NCBI Taxonomy" id="1963864"/>
    <lineage>
        <taxon>Eukaryota</taxon>
        <taxon>Amoebozoa</taxon>
        <taxon>Tubulinea</taxon>
        <taxon>Elardia</taxon>
        <taxon>Arcellinida</taxon>
        <taxon>Sphaerothecina</taxon>
        <taxon>Arcellidae</taxon>
        <taxon>Arcella</taxon>
    </lineage>
</organism>
<dbReference type="Pfam" id="PF01479">
    <property type="entry name" value="S4"/>
    <property type="match status" value="1"/>
</dbReference>
<evidence type="ECO:0000256" key="1">
    <source>
        <dbReference type="ARBA" id="ARBA00007465"/>
    </source>
</evidence>
<dbReference type="GO" id="GO:0042274">
    <property type="term" value="P:ribosomal small subunit biogenesis"/>
    <property type="evidence" value="ECO:0007669"/>
    <property type="project" value="TreeGrafter"/>
</dbReference>
<proteinExistence type="inferred from homology"/>
<dbReference type="PANTHER" id="PTHR11831">
    <property type="entry name" value="30S 40S RIBOSOMAL PROTEIN"/>
    <property type="match status" value="1"/>
</dbReference>
<evidence type="ECO:0000256" key="5">
    <source>
        <dbReference type="ARBA" id="ARBA00023274"/>
    </source>
</evidence>
<feature type="region of interest" description="Disordered" evidence="8">
    <location>
        <begin position="141"/>
        <end position="173"/>
    </location>
</feature>
<dbReference type="Pfam" id="PF00163">
    <property type="entry name" value="Ribosomal_S4"/>
    <property type="match status" value="1"/>
</dbReference>
<name>A0A6B2LJL9_9EUKA</name>
<feature type="domain" description="Small ribosomal subunit protein uS4 N-terminal" evidence="10">
    <location>
        <begin position="2"/>
        <end position="79"/>
    </location>
</feature>
<feature type="compositionally biased region" description="Basic and acidic residues" evidence="8">
    <location>
        <begin position="152"/>
        <end position="161"/>
    </location>
</feature>
<dbReference type="NCBIfam" id="NF003139">
    <property type="entry name" value="PRK04051.1"/>
    <property type="match status" value="1"/>
</dbReference>
<evidence type="ECO:0000256" key="6">
    <source>
        <dbReference type="PROSITE-ProRule" id="PRU00182"/>
    </source>
</evidence>
<reference evidence="11" key="1">
    <citation type="journal article" date="2020" name="J. Eukaryot. Microbiol.">
        <title>De novo Sequencing, Assembly and Annotation of the Transcriptome for the Free-Living Testate Amoeba Arcella intermedia.</title>
        <authorList>
            <person name="Ribeiro G.M."/>
            <person name="Porfirio-Sousa A.L."/>
            <person name="Maurer-Alcala X.X."/>
            <person name="Katz L.A."/>
            <person name="Lahr D.J.G."/>
        </authorList>
    </citation>
    <scope>NUCLEOTIDE SEQUENCE</scope>
</reference>
<dbReference type="PROSITE" id="PS50889">
    <property type="entry name" value="S4"/>
    <property type="match status" value="1"/>
</dbReference>
<dbReference type="InterPro" id="IPR002942">
    <property type="entry name" value="S4_RNA-bd"/>
</dbReference>
<keyword evidence="5 7" id="KW-0687">Ribonucleoprotein</keyword>
<dbReference type="PANTHER" id="PTHR11831:SF5">
    <property type="entry name" value="40S RIBOSOMAL PROTEIN S9"/>
    <property type="match status" value="1"/>
</dbReference>
<dbReference type="AlphaFoldDB" id="A0A6B2LJL9"/>
<dbReference type="Gene3D" id="3.10.290.10">
    <property type="entry name" value="RNA-binding S4 domain"/>
    <property type="match status" value="1"/>
</dbReference>
<dbReference type="GO" id="GO:0006412">
    <property type="term" value="P:translation"/>
    <property type="evidence" value="ECO:0007669"/>
    <property type="project" value="InterPro"/>
</dbReference>
<evidence type="ECO:0000313" key="11">
    <source>
        <dbReference type="EMBL" id="NDV37174.1"/>
    </source>
</evidence>
<dbReference type="NCBIfam" id="TIGR01018">
    <property type="entry name" value="uS4_arch"/>
    <property type="match status" value="1"/>
</dbReference>
<dbReference type="FunFam" id="3.10.290.10:FF:000021">
    <property type="entry name" value="40S ribosomal protein S9"/>
    <property type="match status" value="1"/>
</dbReference>
<protein>
    <submittedName>
        <fullName evidence="11">Uncharacterized protein</fullName>
    </submittedName>
</protein>
<evidence type="ECO:0000256" key="8">
    <source>
        <dbReference type="SAM" id="MobiDB-lite"/>
    </source>
</evidence>
<feature type="domain" description="RNA-binding S4" evidence="9">
    <location>
        <begin position="80"/>
        <end position="142"/>
    </location>
</feature>